<dbReference type="Gene3D" id="3.30.450.40">
    <property type="match status" value="1"/>
</dbReference>
<evidence type="ECO:0000256" key="3">
    <source>
        <dbReference type="ARBA" id="ARBA00034247"/>
    </source>
</evidence>
<feature type="domain" description="GGDEF" evidence="5">
    <location>
        <begin position="218"/>
        <end position="353"/>
    </location>
</feature>
<dbReference type="InterPro" id="IPR029016">
    <property type="entry name" value="GAF-like_dom_sf"/>
</dbReference>
<dbReference type="InterPro" id="IPR029787">
    <property type="entry name" value="Nucleotide_cyclase"/>
</dbReference>
<accession>A0A5C4RNW7</accession>
<evidence type="ECO:0000313" key="7">
    <source>
        <dbReference type="Proteomes" id="UP000305760"/>
    </source>
</evidence>
<dbReference type="PANTHER" id="PTHR45138:SF9">
    <property type="entry name" value="DIGUANYLATE CYCLASE DGCM-RELATED"/>
    <property type="match status" value="1"/>
</dbReference>
<comment type="caution">
    <text evidence="6">The sequence shown here is derived from an EMBL/GenBank/DDBJ whole genome shotgun (WGS) entry which is preliminary data.</text>
</comment>
<dbReference type="PANTHER" id="PTHR45138">
    <property type="entry name" value="REGULATORY COMPONENTS OF SENSORY TRANSDUCTION SYSTEM"/>
    <property type="match status" value="1"/>
</dbReference>
<reference evidence="6 7" key="1">
    <citation type="submission" date="2019-03" db="EMBL/GenBank/DDBJ databases">
        <title>Arenimonas daejeonensis sp. nov., isolated from compost.</title>
        <authorList>
            <person name="Jeon C.O."/>
        </authorList>
    </citation>
    <scope>NUCLEOTIDE SEQUENCE [LARGE SCALE GENOMIC DNA]</scope>
    <source>
        <strain evidence="6 7">R29</strain>
    </source>
</reference>
<comment type="catalytic activity">
    <reaction evidence="3">
        <text>2 GTP = 3',3'-c-di-GMP + 2 diphosphate</text>
        <dbReference type="Rhea" id="RHEA:24898"/>
        <dbReference type="ChEBI" id="CHEBI:33019"/>
        <dbReference type="ChEBI" id="CHEBI:37565"/>
        <dbReference type="ChEBI" id="CHEBI:58805"/>
        <dbReference type="EC" id="2.7.7.65"/>
    </reaction>
</comment>
<evidence type="ECO:0000256" key="1">
    <source>
        <dbReference type="ARBA" id="ARBA00001946"/>
    </source>
</evidence>
<sequence>MDSGEQGQARRQLETLGRIASIAGQDLALDPLLQRVVDALAAEFDWEFVACAVVDHARGEFVCRALHSRLRSDVGIGYRRALGSGVVGECAATGRSFDIEDTRGHPNFVDTLDGTRSELCVPVLHDGRVLAVLNAESLRVGAFRGQLTLFQTVASLVAGVIHAAGLLEQLQLANRQLQDAYRTLENTSRTDALTGIANRRRFDYWLAEAGDAAQRSGRPMAVLLVDVDHFKDYNDSYGHPAGDACLRRIARCLADVVEGSPLRLARYGGEEFAAIASGVDRDGMLATAEWLRSAVEALDIGHGGSASGRVSISIGVAGGVPGEDGPERLTEAADAALYRAKRNGRNRVESAPPG</sequence>
<dbReference type="PROSITE" id="PS50887">
    <property type="entry name" value="GGDEF"/>
    <property type="match status" value="1"/>
</dbReference>
<evidence type="ECO:0000256" key="2">
    <source>
        <dbReference type="ARBA" id="ARBA00012528"/>
    </source>
</evidence>
<dbReference type="InterPro" id="IPR003018">
    <property type="entry name" value="GAF"/>
</dbReference>
<dbReference type="AlphaFoldDB" id="A0A5C4RNW7"/>
<dbReference type="GO" id="GO:1902201">
    <property type="term" value="P:negative regulation of bacterial-type flagellum-dependent cell motility"/>
    <property type="evidence" value="ECO:0007669"/>
    <property type="project" value="TreeGrafter"/>
</dbReference>
<organism evidence="6 7">
    <name type="scientific">Arenimonas terrae</name>
    <dbReference type="NCBI Taxonomy" id="2546226"/>
    <lineage>
        <taxon>Bacteria</taxon>
        <taxon>Pseudomonadati</taxon>
        <taxon>Pseudomonadota</taxon>
        <taxon>Gammaproteobacteria</taxon>
        <taxon>Lysobacterales</taxon>
        <taxon>Lysobacteraceae</taxon>
        <taxon>Arenimonas</taxon>
    </lineage>
</organism>
<dbReference type="SUPFAM" id="SSF55781">
    <property type="entry name" value="GAF domain-like"/>
    <property type="match status" value="1"/>
</dbReference>
<dbReference type="NCBIfam" id="TIGR00254">
    <property type="entry name" value="GGDEF"/>
    <property type="match status" value="1"/>
</dbReference>
<keyword evidence="4" id="KW-0175">Coiled coil</keyword>
<dbReference type="FunFam" id="3.30.70.270:FF:000001">
    <property type="entry name" value="Diguanylate cyclase domain protein"/>
    <property type="match status" value="1"/>
</dbReference>
<dbReference type="SUPFAM" id="SSF55073">
    <property type="entry name" value="Nucleotide cyclase"/>
    <property type="match status" value="1"/>
</dbReference>
<comment type="cofactor">
    <cofactor evidence="1">
        <name>Mg(2+)</name>
        <dbReference type="ChEBI" id="CHEBI:18420"/>
    </cofactor>
</comment>
<dbReference type="InterPro" id="IPR050469">
    <property type="entry name" value="Diguanylate_Cyclase"/>
</dbReference>
<keyword evidence="7" id="KW-1185">Reference proteome</keyword>
<name>A0A5C4RNW7_9GAMM</name>
<protein>
    <recommendedName>
        <fullName evidence="2">diguanylate cyclase</fullName>
        <ecNumber evidence="2">2.7.7.65</ecNumber>
    </recommendedName>
</protein>
<dbReference type="Proteomes" id="UP000305760">
    <property type="component" value="Unassembled WGS sequence"/>
</dbReference>
<feature type="coiled-coil region" evidence="4">
    <location>
        <begin position="163"/>
        <end position="190"/>
    </location>
</feature>
<dbReference type="GO" id="GO:0005886">
    <property type="term" value="C:plasma membrane"/>
    <property type="evidence" value="ECO:0007669"/>
    <property type="project" value="TreeGrafter"/>
</dbReference>
<dbReference type="EC" id="2.7.7.65" evidence="2"/>
<dbReference type="InterPro" id="IPR043128">
    <property type="entry name" value="Rev_trsase/Diguanyl_cyclase"/>
</dbReference>
<dbReference type="CDD" id="cd01949">
    <property type="entry name" value="GGDEF"/>
    <property type="match status" value="1"/>
</dbReference>
<proteinExistence type="predicted"/>
<dbReference type="SMART" id="SM00267">
    <property type="entry name" value="GGDEF"/>
    <property type="match status" value="1"/>
</dbReference>
<dbReference type="Gene3D" id="3.30.70.270">
    <property type="match status" value="1"/>
</dbReference>
<dbReference type="SMART" id="SM00065">
    <property type="entry name" value="GAF"/>
    <property type="match status" value="1"/>
</dbReference>
<dbReference type="OrthoDB" id="9803824at2"/>
<dbReference type="RefSeq" id="WP_139449884.1">
    <property type="nucleotide sequence ID" value="NZ_SMDR01000004.1"/>
</dbReference>
<dbReference type="GO" id="GO:0043709">
    <property type="term" value="P:cell adhesion involved in single-species biofilm formation"/>
    <property type="evidence" value="ECO:0007669"/>
    <property type="project" value="TreeGrafter"/>
</dbReference>
<evidence type="ECO:0000313" key="6">
    <source>
        <dbReference type="EMBL" id="TNJ32830.1"/>
    </source>
</evidence>
<dbReference type="GO" id="GO:0052621">
    <property type="term" value="F:diguanylate cyclase activity"/>
    <property type="evidence" value="ECO:0007669"/>
    <property type="project" value="UniProtKB-EC"/>
</dbReference>
<dbReference type="Pfam" id="PF00990">
    <property type="entry name" value="GGDEF"/>
    <property type="match status" value="1"/>
</dbReference>
<evidence type="ECO:0000256" key="4">
    <source>
        <dbReference type="SAM" id="Coils"/>
    </source>
</evidence>
<dbReference type="InterPro" id="IPR000160">
    <property type="entry name" value="GGDEF_dom"/>
</dbReference>
<gene>
    <name evidence="6" type="ORF">E1B00_14040</name>
</gene>
<dbReference type="Pfam" id="PF13185">
    <property type="entry name" value="GAF_2"/>
    <property type="match status" value="1"/>
</dbReference>
<dbReference type="EMBL" id="SMDR01000004">
    <property type="protein sequence ID" value="TNJ32830.1"/>
    <property type="molecule type" value="Genomic_DNA"/>
</dbReference>
<evidence type="ECO:0000259" key="5">
    <source>
        <dbReference type="PROSITE" id="PS50887"/>
    </source>
</evidence>